<organism evidence="2 3">
    <name type="scientific">Desulfuribacillus stibiiarsenatis</name>
    <dbReference type="NCBI Taxonomy" id="1390249"/>
    <lineage>
        <taxon>Bacteria</taxon>
        <taxon>Bacillati</taxon>
        <taxon>Bacillota</taxon>
        <taxon>Desulfuribacillia</taxon>
        <taxon>Desulfuribacillales</taxon>
        <taxon>Desulfuribacillaceae</taxon>
        <taxon>Desulfuribacillus</taxon>
    </lineage>
</organism>
<keyword evidence="1" id="KW-0812">Transmembrane</keyword>
<dbReference type="InterPro" id="IPR010690">
    <property type="entry name" value="YqfD"/>
</dbReference>
<dbReference type="STRING" id="1390249.BHU72_11490"/>
<dbReference type="AlphaFoldDB" id="A0A1E5L7M4"/>
<dbReference type="Proteomes" id="UP000095255">
    <property type="component" value="Unassembled WGS sequence"/>
</dbReference>
<name>A0A1E5L7M4_9FIRM</name>
<dbReference type="Pfam" id="PF06898">
    <property type="entry name" value="YqfD"/>
    <property type="match status" value="1"/>
</dbReference>
<dbReference type="OrthoDB" id="1640349at2"/>
<keyword evidence="1" id="KW-1133">Transmembrane helix</keyword>
<protein>
    <recommendedName>
        <fullName evidence="4">Sporulation protein YqfD</fullName>
    </recommendedName>
</protein>
<reference evidence="2 3" key="1">
    <citation type="submission" date="2016-09" db="EMBL/GenBank/DDBJ databases">
        <title>Desulfuribacillus arsenicus sp. nov., an obligately anaerobic, dissimilatory arsenic- and antimonate-reducing bacterium isolated from anoxic sediments.</title>
        <authorList>
            <person name="Abin C.A."/>
            <person name="Hollibaugh J.T."/>
        </authorList>
    </citation>
    <scope>NUCLEOTIDE SEQUENCE [LARGE SCALE GENOMIC DNA]</scope>
    <source>
        <strain evidence="2 3">MLFW-2</strain>
    </source>
</reference>
<keyword evidence="1" id="KW-0472">Membrane</keyword>
<keyword evidence="3" id="KW-1185">Reference proteome</keyword>
<accession>A0A1E5L7M4</accession>
<feature type="transmembrane region" description="Helical" evidence="1">
    <location>
        <begin position="90"/>
        <end position="111"/>
    </location>
</feature>
<evidence type="ECO:0000256" key="1">
    <source>
        <dbReference type="SAM" id="Phobius"/>
    </source>
</evidence>
<proteinExistence type="predicted"/>
<evidence type="ECO:0008006" key="4">
    <source>
        <dbReference type="Google" id="ProtNLM"/>
    </source>
</evidence>
<evidence type="ECO:0000313" key="3">
    <source>
        <dbReference type="Proteomes" id="UP000095255"/>
    </source>
</evidence>
<dbReference type="RefSeq" id="WP_069701386.1">
    <property type="nucleotide sequence ID" value="NZ_MJAT01000006.1"/>
</dbReference>
<gene>
    <name evidence="2" type="ORF">BHU72_11490</name>
</gene>
<dbReference type="PIRSF" id="PIRSF029895">
    <property type="entry name" value="SpoIV"/>
    <property type="match status" value="1"/>
</dbReference>
<evidence type="ECO:0000313" key="2">
    <source>
        <dbReference type="EMBL" id="OEH86157.1"/>
    </source>
</evidence>
<sequence length="409" mass="46910">MIANWLRNTFYGAIKVEVTGKLLSVLLNQLNRSGIPLLNVKRKSVESITFIINIQHFETLRTMVKNTESKIKIVRKIGIPFYNWRLKRRYMFTFGFVFFLLFIWTMSNVLWDIEIVGNNGKSLPYENEKIIREELENTGIRPGVWKGKLAEKDMIQSYMRETLQDRYVWIGMEIRGTKMLIIAVPFAKPPLQEKLAPSNIVATKQAVIRNILVHDGVAMVKAGKKVVPGEVLISGIVGAGKIIPAKGVVEGIVWYTVEVNVPLQREVETYTGESKKKYRLVLGNRELPLYLPSSLEVLQAGHDLKTVIRALSWRSLQFPIQLHVDTYFETKTQIIKLDEQEAKNTALAKASQKIKEQTDYLEVVSETIMKYNMDSEQVYLKLLAEVVEDITARKTITEQDILEHFPKPD</sequence>
<comment type="caution">
    <text evidence="2">The sequence shown here is derived from an EMBL/GenBank/DDBJ whole genome shotgun (WGS) entry which is preliminary data.</text>
</comment>
<dbReference type="EMBL" id="MJAT01000006">
    <property type="protein sequence ID" value="OEH86157.1"/>
    <property type="molecule type" value="Genomic_DNA"/>
</dbReference>